<organism evidence="2 3">
    <name type="scientific">Paramecium sonneborni</name>
    <dbReference type="NCBI Taxonomy" id="65129"/>
    <lineage>
        <taxon>Eukaryota</taxon>
        <taxon>Sar</taxon>
        <taxon>Alveolata</taxon>
        <taxon>Ciliophora</taxon>
        <taxon>Intramacronucleata</taxon>
        <taxon>Oligohymenophorea</taxon>
        <taxon>Peniculida</taxon>
        <taxon>Parameciidae</taxon>
        <taxon>Paramecium</taxon>
    </lineage>
</organism>
<keyword evidence="3" id="KW-1185">Reference proteome</keyword>
<evidence type="ECO:0000256" key="1">
    <source>
        <dbReference type="SAM" id="Phobius"/>
    </source>
</evidence>
<sequence>MNNNDLCESIVNNANRIYQLLANLNSQLNENGSLVNPQTTTSVTSFQGFTSIFFLLFLAYAILTIISPRKQILSTKEQFNGQQQINQYEDD</sequence>
<keyword evidence="1" id="KW-0812">Transmembrane</keyword>
<dbReference type="OrthoDB" id="302342at2759"/>
<dbReference type="EMBL" id="CAJJDN010000080">
    <property type="protein sequence ID" value="CAD8103433.1"/>
    <property type="molecule type" value="Genomic_DNA"/>
</dbReference>
<keyword evidence="1" id="KW-0472">Membrane</keyword>
<gene>
    <name evidence="2" type="ORF">PSON_ATCC_30995.1.T0800092</name>
</gene>
<dbReference type="Proteomes" id="UP000692954">
    <property type="component" value="Unassembled WGS sequence"/>
</dbReference>
<evidence type="ECO:0000313" key="2">
    <source>
        <dbReference type="EMBL" id="CAD8103433.1"/>
    </source>
</evidence>
<protein>
    <submittedName>
        <fullName evidence="2">Uncharacterized protein</fullName>
    </submittedName>
</protein>
<comment type="caution">
    <text evidence="2">The sequence shown here is derived from an EMBL/GenBank/DDBJ whole genome shotgun (WGS) entry which is preliminary data.</text>
</comment>
<keyword evidence="1" id="KW-1133">Transmembrane helix</keyword>
<accession>A0A8S1PLA3</accession>
<proteinExistence type="predicted"/>
<reference evidence="2" key="1">
    <citation type="submission" date="2021-01" db="EMBL/GenBank/DDBJ databases">
        <authorList>
            <consortium name="Genoscope - CEA"/>
            <person name="William W."/>
        </authorList>
    </citation>
    <scope>NUCLEOTIDE SEQUENCE</scope>
</reference>
<name>A0A8S1PLA3_9CILI</name>
<feature type="transmembrane region" description="Helical" evidence="1">
    <location>
        <begin position="46"/>
        <end position="66"/>
    </location>
</feature>
<evidence type="ECO:0000313" key="3">
    <source>
        <dbReference type="Proteomes" id="UP000692954"/>
    </source>
</evidence>
<dbReference type="AlphaFoldDB" id="A0A8S1PLA3"/>